<organism evidence="1 2">
    <name type="scientific">Alteromonas pelagimontana</name>
    <dbReference type="NCBI Taxonomy" id="1858656"/>
    <lineage>
        <taxon>Bacteria</taxon>
        <taxon>Pseudomonadati</taxon>
        <taxon>Pseudomonadota</taxon>
        <taxon>Gammaproteobacteria</taxon>
        <taxon>Alteromonadales</taxon>
        <taxon>Alteromonadaceae</taxon>
        <taxon>Alteromonas/Salinimonas group</taxon>
        <taxon>Alteromonas</taxon>
    </lineage>
</organism>
<dbReference type="AlphaFoldDB" id="A0A6M4MDS1"/>
<dbReference type="RefSeq" id="WP_075607456.1">
    <property type="nucleotide sequence ID" value="NZ_CP052766.1"/>
</dbReference>
<dbReference type="Proteomes" id="UP000219285">
    <property type="component" value="Chromosome"/>
</dbReference>
<reference evidence="2" key="1">
    <citation type="submission" date="2014-12" db="EMBL/GenBank/DDBJ databases">
        <title>Complete genome sequence of a multi-drug resistant Klebsiella pneumoniae.</title>
        <authorList>
            <person name="Hua X."/>
            <person name="Chen Q."/>
            <person name="Li X."/>
            <person name="Feng Y."/>
            <person name="Ruan Z."/>
            <person name="Yu Y."/>
        </authorList>
    </citation>
    <scope>NUCLEOTIDE SEQUENCE [LARGE SCALE GENOMIC DNA]</scope>
    <source>
        <strain evidence="2">5.12</strain>
    </source>
</reference>
<name>A0A6M4MDS1_9ALTE</name>
<keyword evidence="2" id="KW-1185">Reference proteome</keyword>
<evidence type="ECO:0000313" key="1">
    <source>
        <dbReference type="EMBL" id="QJR81252.1"/>
    </source>
</evidence>
<protein>
    <submittedName>
        <fullName evidence="1">Uncharacterized protein</fullName>
    </submittedName>
</protein>
<proteinExistence type="predicted"/>
<reference evidence="1 2" key="2">
    <citation type="submission" date="2020-04" db="EMBL/GenBank/DDBJ databases">
        <title>Complete genome sequence of Alteromonas pelagimontana 5.12T.</title>
        <authorList>
            <person name="Sinha R.K."/>
            <person name="Krishnan K.P."/>
            <person name="Kurian J.P."/>
        </authorList>
    </citation>
    <scope>NUCLEOTIDE SEQUENCE [LARGE SCALE GENOMIC DNA]</scope>
    <source>
        <strain evidence="1 2">5.12</strain>
    </source>
</reference>
<gene>
    <name evidence="1" type="ORF">CA267_010895</name>
</gene>
<dbReference type="EMBL" id="CP052766">
    <property type="protein sequence ID" value="QJR81252.1"/>
    <property type="molecule type" value="Genomic_DNA"/>
</dbReference>
<evidence type="ECO:0000313" key="2">
    <source>
        <dbReference type="Proteomes" id="UP000219285"/>
    </source>
</evidence>
<accession>A0A6M4MDS1</accession>
<sequence>MIFWKVIAFTISLQFFSLSTYAEEKSRYEVAGIDNESEFEEFFFSIQRNIKEEDYADLASKISFPISYEYKGATYQVNNEEEFVEKVEFIISNDFKKAILCENIENLRISSYGVRAIRGSIWMNLIYIGDEKTLPTFVSDFSNRDKWQYKITSLKETFLVREFLSECKTANGE</sequence>
<dbReference type="KEGG" id="apel:CA267_010895"/>